<proteinExistence type="predicted"/>
<keyword evidence="3" id="KW-1185">Reference proteome</keyword>
<organism evidence="2 3">
    <name type="scientific">Taxus chinensis</name>
    <name type="common">Chinese yew</name>
    <name type="synonym">Taxus wallichiana var. chinensis</name>
    <dbReference type="NCBI Taxonomy" id="29808"/>
    <lineage>
        <taxon>Eukaryota</taxon>
        <taxon>Viridiplantae</taxon>
        <taxon>Streptophyta</taxon>
        <taxon>Embryophyta</taxon>
        <taxon>Tracheophyta</taxon>
        <taxon>Spermatophyta</taxon>
        <taxon>Pinopsida</taxon>
        <taxon>Pinidae</taxon>
        <taxon>Conifers II</taxon>
        <taxon>Cupressales</taxon>
        <taxon>Taxaceae</taxon>
        <taxon>Taxus</taxon>
    </lineage>
</organism>
<protein>
    <submittedName>
        <fullName evidence="2">Uncharacterized protein</fullName>
    </submittedName>
</protein>
<evidence type="ECO:0000313" key="2">
    <source>
        <dbReference type="EMBL" id="KAH9313221.1"/>
    </source>
</evidence>
<dbReference type="EMBL" id="JAHRHJ020000006">
    <property type="protein sequence ID" value="KAH9313221.1"/>
    <property type="molecule type" value="Genomic_DNA"/>
</dbReference>
<feature type="region of interest" description="Disordered" evidence="1">
    <location>
        <begin position="1"/>
        <end position="53"/>
    </location>
</feature>
<feature type="non-terminal residue" evidence="2">
    <location>
        <position position="88"/>
    </location>
</feature>
<feature type="compositionally biased region" description="Basic and acidic residues" evidence="1">
    <location>
        <begin position="14"/>
        <end position="32"/>
    </location>
</feature>
<gene>
    <name evidence="2" type="ORF">KI387_028256</name>
</gene>
<sequence>VDFTTSPSGSAPPRLDHVSKGKGKDKVGEPSRQEVPNVPSSTTPEDLPPTSEKQVVDLVSPGDEETTDIPMDTSTWDVITTATTEVPK</sequence>
<accession>A0AA38L553</accession>
<reference evidence="2 3" key="1">
    <citation type="journal article" date="2021" name="Nat. Plants">
        <title>The Taxus genome provides insights into paclitaxel biosynthesis.</title>
        <authorList>
            <person name="Xiong X."/>
            <person name="Gou J."/>
            <person name="Liao Q."/>
            <person name="Li Y."/>
            <person name="Zhou Q."/>
            <person name="Bi G."/>
            <person name="Li C."/>
            <person name="Du R."/>
            <person name="Wang X."/>
            <person name="Sun T."/>
            <person name="Guo L."/>
            <person name="Liang H."/>
            <person name="Lu P."/>
            <person name="Wu Y."/>
            <person name="Zhang Z."/>
            <person name="Ro D.K."/>
            <person name="Shang Y."/>
            <person name="Huang S."/>
            <person name="Yan J."/>
        </authorList>
    </citation>
    <scope>NUCLEOTIDE SEQUENCE [LARGE SCALE GENOMIC DNA]</scope>
    <source>
        <strain evidence="2">Ta-2019</strain>
    </source>
</reference>
<name>A0AA38L553_TAXCH</name>
<feature type="non-terminal residue" evidence="2">
    <location>
        <position position="1"/>
    </location>
</feature>
<evidence type="ECO:0000256" key="1">
    <source>
        <dbReference type="SAM" id="MobiDB-lite"/>
    </source>
</evidence>
<dbReference type="AlphaFoldDB" id="A0AA38L553"/>
<dbReference type="Proteomes" id="UP000824469">
    <property type="component" value="Unassembled WGS sequence"/>
</dbReference>
<comment type="caution">
    <text evidence="2">The sequence shown here is derived from an EMBL/GenBank/DDBJ whole genome shotgun (WGS) entry which is preliminary data.</text>
</comment>
<evidence type="ECO:0000313" key="3">
    <source>
        <dbReference type="Proteomes" id="UP000824469"/>
    </source>
</evidence>